<feature type="domain" description="HTH tetR-type" evidence="4">
    <location>
        <begin position="63"/>
        <end position="123"/>
    </location>
</feature>
<dbReference type="Pfam" id="PF17754">
    <property type="entry name" value="TetR_C_14"/>
    <property type="match status" value="1"/>
</dbReference>
<dbReference type="SUPFAM" id="SSF46689">
    <property type="entry name" value="Homeodomain-like"/>
    <property type="match status" value="1"/>
</dbReference>
<protein>
    <submittedName>
        <fullName evidence="5">TetR family transcriptional regulator</fullName>
    </submittedName>
</protein>
<feature type="compositionally biased region" description="Polar residues" evidence="3">
    <location>
        <begin position="257"/>
        <end position="272"/>
    </location>
</feature>
<dbReference type="InterPro" id="IPR041347">
    <property type="entry name" value="MftR_C"/>
</dbReference>
<keyword evidence="6" id="KW-1185">Reference proteome</keyword>
<evidence type="ECO:0000256" key="1">
    <source>
        <dbReference type="ARBA" id="ARBA00023125"/>
    </source>
</evidence>
<dbReference type="Gene3D" id="1.10.357.10">
    <property type="entry name" value="Tetracycline Repressor, domain 2"/>
    <property type="match status" value="1"/>
</dbReference>
<name>A0A7X1NNE6_9MICC</name>
<evidence type="ECO:0000256" key="2">
    <source>
        <dbReference type="PROSITE-ProRule" id="PRU00335"/>
    </source>
</evidence>
<reference evidence="6" key="1">
    <citation type="submission" date="2019-07" db="EMBL/GenBank/DDBJ databases">
        <title>Arthrobacter KR32 sp. nov., isolated from mountain cheese made of cows milk.</title>
        <authorList>
            <person name="Flegler A."/>
        </authorList>
    </citation>
    <scope>NUCLEOTIDE SEQUENCE [LARGE SCALE GENOMIC DNA]</scope>
    <source>
        <strain evidence="6">KR32</strain>
    </source>
</reference>
<feature type="DNA-binding region" description="H-T-H motif" evidence="2">
    <location>
        <begin position="86"/>
        <end position="105"/>
    </location>
</feature>
<keyword evidence="1 2" id="KW-0238">DNA-binding</keyword>
<gene>
    <name evidence="5" type="ORF">FNH21_04330</name>
</gene>
<dbReference type="InterPro" id="IPR009057">
    <property type="entry name" value="Homeodomain-like_sf"/>
</dbReference>
<evidence type="ECO:0000313" key="6">
    <source>
        <dbReference type="Proteomes" id="UP000326464"/>
    </source>
</evidence>
<organism evidence="5 6">
    <name type="scientific">Arthrobacter bussei</name>
    <dbReference type="NCBI Taxonomy" id="2594179"/>
    <lineage>
        <taxon>Bacteria</taxon>
        <taxon>Bacillati</taxon>
        <taxon>Actinomycetota</taxon>
        <taxon>Actinomycetes</taxon>
        <taxon>Micrococcales</taxon>
        <taxon>Micrococcaceae</taxon>
        <taxon>Arthrobacter</taxon>
    </lineage>
</organism>
<feature type="region of interest" description="Disordered" evidence="3">
    <location>
        <begin position="252"/>
        <end position="272"/>
    </location>
</feature>
<evidence type="ECO:0000259" key="4">
    <source>
        <dbReference type="PROSITE" id="PS50977"/>
    </source>
</evidence>
<proteinExistence type="predicted"/>
<evidence type="ECO:0000313" key="5">
    <source>
        <dbReference type="EMBL" id="MPY09947.1"/>
    </source>
</evidence>
<dbReference type="PROSITE" id="PS50977">
    <property type="entry name" value="HTH_TETR_2"/>
    <property type="match status" value="1"/>
</dbReference>
<dbReference type="InterPro" id="IPR001647">
    <property type="entry name" value="HTH_TetR"/>
</dbReference>
<dbReference type="Pfam" id="PF00440">
    <property type="entry name" value="TetR_N"/>
    <property type="match status" value="1"/>
</dbReference>
<dbReference type="Proteomes" id="UP000326464">
    <property type="component" value="Unassembled WGS sequence"/>
</dbReference>
<comment type="caution">
    <text evidence="5">The sequence shown here is derived from an EMBL/GenBank/DDBJ whole genome shotgun (WGS) entry which is preliminary data.</text>
</comment>
<dbReference type="AlphaFoldDB" id="A0A7X1NNE6"/>
<dbReference type="GO" id="GO:0003677">
    <property type="term" value="F:DNA binding"/>
    <property type="evidence" value="ECO:0007669"/>
    <property type="project" value="UniProtKB-UniRule"/>
</dbReference>
<dbReference type="EMBL" id="VJXX01000001">
    <property type="protein sequence ID" value="MPY09947.1"/>
    <property type="molecule type" value="Genomic_DNA"/>
</dbReference>
<dbReference type="OrthoDB" id="8688418at2"/>
<dbReference type="Gene3D" id="1.10.10.60">
    <property type="entry name" value="Homeodomain-like"/>
    <property type="match status" value="1"/>
</dbReference>
<evidence type="ECO:0000256" key="3">
    <source>
        <dbReference type="SAM" id="MobiDB-lite"/>
    </source>
</evidence>
<sequence length="272" mass="29626">MGRERRRGRGQHSGPEYAWRPDRGLGVLPELCLHGVQIFAYAGTVLRTTDDAEPMGRREQNKIDTRRAIADAAFDLARSVGPGAFTADQIAERAGVSRRTFFNYFHSAEDALTVRMDGFLELALGVFGSMPAGEPLFESIIRAFSETTRMEGLSQHGELFRMADTNPELLRAQLHSWERAEVLIAEALRRRLGSVTGDLYLTALVGSVLSCTKAAMRDWAATTAEDAEDSGEQLEARILAALTMLRDGFSEPVASGAPSTARATHASPGQSV</sequence>
<accession>A0A7X1NNE6</accession>